<organism evidence="1 2">
    <name type="scientific">Vicia faba</name>
    <name type="common">Broad bean</name>
    <name type="synonym">Faba vulgaris</name>
    <dbReference type="NCBI Taxonomy" id="3906"/>
    <lineage>
        <taxon>Eukaryota</taxon>
        <taxon>Viridiplantae</taxon>
        <taxon>Streptophyta</taxon>
        <taxon>Embryophyta</taxon>
        <taxon>Tracheophyta</taxon>
        <taxon>Spermatophyta</taxon>
        <taxon>Magnoliopsida</taxon>
        <taxon>eudicotyledons</taxon>
        <taxon>Gunneridae</taxon>
        <taxon>Pentapetalae</taxon>
        <taxon>rosids</taxon>
        <taxon>fabids</taxon>
        <taxon>Fabales</taxon>
        <taxon>Fabaceae</taxon>
        <taxon>Papilionoideae</taxon>
        <taxon>50 kb inversion clade</taxon>
        <taxon>NPAAA clade</taxon>
        <taxon>Hologalegina</taxon>
        <taxon>IRL clade</taxon>
        <taxon>Fabeae</taxon>
        <taxon>Vicia</taxon>
    </lineage>
</organism>
<reference evidence="1 2" key="1">
    <citation type="submission" date="2023-01" db="EMBL/GenBank/DDBJ databases">
        <authorList>
            <person name="Kreplak J."/>
        </authorList>
    </citation>
    <scope>NUCLEOTIDE SEQUENCE [LARGE SCALE GENOMIC DNA]</scope>
</reference>
<dbReference type="Proteomes" id="UP001157006">
    <property type="component" value="Chromosome 2"/>
</dbReference>
<dbReference type="AlphaFoldDB" id="A0AAV0ZMJ1"/>
<evidence type="ECO:0000313" key="2">
    <source>
        <dbReference type="Proteomes" id="UP001157006"/>
    </source>
</evidence>
<proteinExistence type="predicted"/>
<gene>
    <name evidence="1" type="ORF">VFH_II153520</name>
</gene>
<dbReference type="EMBL" id="OX451737">
    <property type="protein sequence ID" value="CAI8598972.1"/>
    <property type="molecule type" value="Genomic_DNA"/>
</dbReference>
<name>A0AAV0ZMJ1_VICFA</name>
<sequence length="120" mass="13942">MQILILGLQNPKLPHAIQYDQYIERNKDEPPSSTAFPLQTFASYGSHYDEKHVTNFKHKVSNKENLKDHKYSNLERIESKLAKARYSIKEASKVQNSTSIHQDQEYVPHGPSYRNAYACF</sequence>
<accession>A0AAV0ZMJ1</accession>
<protein>
    <submittedName>
        <fullName evidence="1">Uncharacterized protein</fullName>
    </submittedName>
</protein>
<keyword evidence="2" id="KW-1185">Reference proteome</keyword>
<evidence type="ECO:0000313" key="1">
    <source>
        <dbReference type="EMBL" id="CAI8598972.1"/>
    </source>
</evidence>